<gene>
    <name evidence="1" type="ORF">B6U60_09860</name>
</gene>
<name>A0A1V9QLM6_9LACO</name>
<dbReference type="AlphaFoldDB" id="A0A1V9QLM6"/>
<dbReference type="InterPro" id="IPR007499">
    <property type="entry name" value="ERF_bacteria_virus"/>
</dbReference>
<protein>
    <submittedName>
        <fullName evidence="1">Uncharacterized protein</fullName>
    </submittedName>
</protein>
<accession>A0A1V9QLM6</accession>
<organism evidence="1 2">
    <name type="scientific">Ligilactobacillus salivarius</name>
    <dbReference type="NCBI Taxonomy" id="1624"/>
    <lineage>
        <taxon>Bacteria</taxon>
        <taxon>Bacillati</taxon>
        <taxon>Bacillota</taxon>
        <taxon>Bacilli</taxon>
        <taxon>Lactobacillales</taxon>
        <taxon>Lactobacillaceae</taxon>
        <taxon>Ligilactobacillus</taxon>
    </lineage>
</organism>
<reference evidence="1 2" key="1">
    <citation type="submission" date="2017-03" db="EMBL/GenBank/DDBJ databases">
        <title>Phylogenomics and comparative genomics of Lactobacillus salivarius, a mammalian gut commensal.</title>
        <authorList>
            <person name="Harris H.M."/>
        </authorList>
    </citation>
    <scope>NUCLEOTIDE SEQUENCE [LARGE SCALE GENOMIC DNA]</scope>
    <source>
        <strain evidence="1 2">LMG 14477</strain>
    </source>
</reference>
<dbReference type="Proteomes" id="UP000192638">
    <property type="component" value="Unassembled WGS sequence"/>
</dbReference>
<dbReference type="Pfam" id="PF04404">
    <property type="entry name" value="ERF"/>
    <property type="match status" value="1"/>
</dbReference>
<evidence type="ECO:0000313" key="2">
    <source>
        <dbReference type="Proteomes" id="UP000192638"/>
    </source>
</evidence>
<proteinExistence type="predicted"/>
<dbReference type="EMBL" id="NBEB01000109">
    <property type="protein sequence ID" value="OQQ81621.1"/>
    <property type="molecule type" value="Genomic_DNA"/>
</dbReference>
<sequence length="225" mass="25120">MMQSENLDKLFKGMNAFRSQLKQPIKDAKNPFFKSNYVTLEGVQNAIDAGIKGTGLAYTQIVKNDDNGNVGVETIITHESGQYLTTGVLALRPEKATPQGYGSTITYAKRYQLASAFGVSSDIDDDGNAVSFKTQAKGNYQQNNYKQNYQQPRQQVQQEQISQEVIAYNSLFDKALDALKTDKATLQAQINEQMAKMFPNDESKKEKFEHGIMILNGLLENEANK</sequence>
<comment type="caution">
    <text evidence="1">The sequence shown here is derived from an EMBL/GenBank/DDBJ whole genome shotgun (WGS) entry which is preliminary data.</text>
</comment>
<evidence type="ECO:0000313" key="1">
    <source>
        <dbReference type="EMBL" id="OQQ81621.1"/>
    </source>
</evidence>